<evidence type="ECO:0000256" key="1">
    <source>
        <dbReference type="SAM" id="MobiDB-lite"/>
    </source>
</evidence>
<evidence type="ECO:0000313" key="2">
    <source>
        <dbReference type="EMBL" id="CRL05758.1"/>
    </source>
</evidence>
<organism evidence="2 3">
    <name type="scientific">Clunio marinus</name>
    <dbReference type="NCBI Taxonomy" id="568069"/>
    <lineage>
        <taxon>Eukaryota</taxon>
        <taxon>Metazoa</taxon>
        <taxon>Ecdysozoa</taxon>
        <taxon>Arthropoda</taxon>
        <taxon>Hexapoda</taxon>
        <taxon>Insecta</taxon>
        <taxon>Pterygota</taxon>
        <taxon>Neoptera</taxon>
        <taxon>Endopterygota</taxon>
        <taxon>Diptera</taxon>
        <taxon>Nematocera</taxon>
        <taxon>Chironomoidea</taxon>
        <taxon>Chironomidae</taxon>
        <taxon>Clunio</taxon>
    </lineage>
</organism>
<proteinExistence type="predicted"/>
<sequence length="94" mass="10865">MIKNSRSSLPQTNFFIPSNDERGYPKLSQNEEYKSSKDATNLWDFSFIYRQQLTQKDVGEAFVDSGTKQDGMIRLRVTIRTQAIKINSTRLSNI</sequence>
<protein>
    <submittedName>
        <fullName evidence="2">CLUMA_CG018787, isoform A</fullName>
    </submittedName>
</protein>
<feature type="region of interest" description="Disordered" evidence="1">
    <location>
        <begin position="1"/>
        <end position="26"/>
    </location>
</feature>
<feature type="compositionally biased region" description="Polar residues" evidence="1">
    <location>
        <begin position="1"/>
        <end position="16"/>
    </location>
</feature>
<name>A0A1J1J2T3_9DIPT</name>
<accession>A0A1J1J2T3</accession>
<evidence type="ECO:0000313" key="3">
    <source>
        <dbReference type="Proteomes" id="UP000183832"/>
    </source>
</evidence>
<dbReference type="AlphaFoldDB" id="A0A1J1J2T3"/>
<dbReference type="Proteomes" id="UP000183832">
    <property type="component" value="Unassembled WGS sequence"/>
</dbReference>
<dbReference type="EMBL" id="CVRI01000065">
    <property type="protein sequence ID" value="CRL05758.1"/>
    <property type="molecule type" value="Genomic_DNA"/>
</dbReference>
<keyword evidence="3" id="KW-1185">Reference proteome</keyword>
<gene>
    <name evidence="2" type="ORF">CLUMA_CG018787</name>
</gene>
<reference evidence="2 3" key="1">
    <citation type="submission" date="2015-04" db="EMBL/GenBank/DDBJ databases">
        <authorList>
            <person name="Syromyatnikov M.Y."/>
            <person name="Popov V.N."/>
        </authorList>
    </citation>
    <scope>NUCLEOTIDE SEQUENCE [LARGE SCALE GENOMIC DNA]</scope>
</reference>